<dbReference type="PANTHER" id="PTHR13693">
    <property type="entry name" value="CLASS II AMINOTRANSFERASE/8-AMINO-7-OXONONANOATE SYNTHASE"/>
    <property type="match status" value="1"/>
</dbReference>
<evidence type="ECO:0000259" key="16">
    <source>
        <dbReference type="Pfam" id="PF00155"/>
    </source>
</evidence>
<dbReference type="KEGG" id="bid:Bind_3210"/>
<gene>
    <name evidence="17" type="ordered locus">Bind_3210</name>
</gene>
<evidence type="ECO:0000256" key="10">
    <source>
        <dbReference type="ARBA" id="ARBA00031691"/>
    </source>
</evidence>
<comment type="catalytic activity">
    <reaction evidence="13 15">
        <text>succinyl-CoA + glycine + H(+) = 5-aminolevulinate + CO2 + CoA</text>
        <dbReference type="Rhea" id="RHEA:12921"/>
        <dbReference type="ChEBI" id="CHEBI:15378"/>
        <dbReference type="ChEBI" id="CHEBI:16526"/>
        <dbReference type="ChEBI" id="CHEBI:57287"/>
        <dbReference type="ChEBI" id="CHEBI:57292"/>
        <dbReference type="ChEBI" id="CHEBI:57305"/>
        <dbReference type="ChEBI" id="CHEBI:356416"/>
        <dbReference type="EC" id="2.3.1.37"/>
    </reaction>
</comment>
<feature type="domain" description="Aminotransferase class I/classII large" evidence="16">
    <location>
        <begin position="48"/>
        <end position="391"/>
    </location>
</feature>
<dbReference type="Gene3D" id="3.40.640.10">
    <property type="entry name" value="Type I PLP-dependent aspartate aminotransferase-like (Major domain)"/>
    <property type="match status" value="1"/>
</dbReference>
<evidence type="ECO:0000256" key="4">
    <source>
        <dbReference type="ARBA" id="ARBA00011738"/>
    </source>
</evidence>
<dbReference type="GO" id="GO:0006782">
    <property type="term" value="P:protoporphyrinogen IX biosynthetic process"/>
    <property type="evidence" value="ECO:0007669"/>
    <property type="project" value="UniProtKB-UniRule"/>
</dbReference>
<keyword evidence="6 15" id="KW-0808">Transferase</keyword>
<comment type="similarity">
    <text evidence="3 14">Belongs to the class-II pyridoxal-phosphate-dependent aminotransferase family.</text>
</comment>
<evidence type="ECO:0000313" key="17">
    <source>
        <dbReference type="EMBL" id="ACB96770.1"/>
    </source>
</evidence>
<evidence type="ECO:0000256" key="5">
    <source>
        <dbReference type="ARBA" id="ARBA00013257"/>
    </source>
</evidence>
<evidence type="ECO:0000313" key="18">
    <source>
        <dbReference type="Proteomes" id="UP000001695"/>
    </source>
</evidence>
<dbReference type="SUPFAM" id="SSF53383">
    <property type="entry name" value="PLP-dependent transferases"/>
    <property type="match status" value="1"/>
</dbReference>
<dbReference type="InterPro" id="IPR050087">
    <property type="entry name" value="AON_synthase_class-II"/>
</dbReference>
<dbReference type="InterPro" id="IPR015421">
    <property type="entry name" value="PyrdxlP-dep_Trfase_major"/>
</dbReference>
<dbReference type="UniPathway" id="UPA00251">
    <property type="reaction ID" value="UER00375"/>
</dbReference>
<evidence type="ECO:0000256" key="6">
    <source>
        <dbReference type="ARBA" id="ARBA00022679"/>
    </source>
</evidence>
<dbReference type="Proteomes" id="UP000001695">
    <property type="component" value="Chromosome"/>
</dbReference>
<dbReference type="eggNOG" id="COG0156">
    <property type="taxonomic scope" value="Bacteria"/>
</dbReference>
<protein>
    <recommendedName>
        <fullName evidence="5 15">5-aminolevulinate synthase</fullName>
        <ecNumber evidence="5 15">2.3.1.37</ecNumber>
    </recommendedName>
    <alternativeName>
        <fullName evidence="10 15">5-aminolevulinic acid synthase</fullName>
    </alternativeName>
    <alternativeName>
        <fullName evidence="11 15">Delta-ALA synthase</fullName>
    </alternativeName>
    <alternativeName>
        <fullName evidence="12 15">Delta-aminolevulinate synthase</fullName>
    </alternativeName>
</protein>
<dbReference type="InterPro" id="IPR015424">
    <property type="entry name" value="PyrdxlP-dep_Trfase"/>
</dbReference>
<evidence type="ECO:0000256" key="7">
    <source>
        <dbReference type="ARBA" id="ARBA00022898"/>
    </source>
</evidence>
<dbReference type="HOGENOM" id="CLU_015846_11_1_5"/>
<proteinExistence type="inferred from homology"/>
<keyword evidence="9 15" id="KW-0012">Acyltransferase</keyword>
<evidence type="ECO:0000256" key="1">
    <source>
        <dbReference type="ARBA" id="ARBA00001933"/>
    </source>
</evidence>
<dbReference type="GO" id="GO:0030170">
    <property type="term" value="F:pyridoxal phosphate binding"/>
    <property type="evidence" value="ECO:0007669"/>
    <property type="project" value="UniProtKB-UniRule"/>
</dbReference>
<evidence type="ECO:0000256" key="12">
    <source>
        <dbReference type="ARBA" id="ARBA00032773"/>
    </source>
</evidence>
<evidence type="ECO:0000256" key="15">
    <source>
        <dbReference type="RuleBase" id="RU910713"/>
    </source>
</evidence>
<dbReference type="PANTHER" id="PTHR13693:SF102">
    <property type="entry name" value="2-AMINO-3-KETOBUTYRATE COENZYME A LIGASE, MITOCHONDRIAL"/>
    <property type="match status" value="1"/>
</dbReference>
<dbReference type="FunFam" id="3.40.640.10:FF:000006">
    <property type="entry name" value="5-aminolevulinate synthase, mitochondrial"/>
    <property type="match status" value="1"/>
</dbReference>
<dbReference type="PROSITE" id="PS00599">
    <property type="entry name" value="AA_TRANSFER_CLASS_2"/>
    <property type="match status" value="1"/>
</dbReference>
<comment type="pathway">
    <text evidence="2 15">Porphyrin-containing compound metabolism; protoporphyrin-IX biosynthesis; 5-aminolevulinate from glycine: step 1/1.</text>
</comment>
<evidence type="ECO:0000256" key="8">
    <source>
        <dbReference type="ARBA" id="ARBA00023133"/>
    </source>
</evidence>
<dbReference type="NCBIfam" id="TIGR01821">
    <property type="entry name" value="5aminolev_synth"/>
    <property type="match status" value="1"/>
</dbReference>
<comment type="subunit">
    <text evidence="4">Homodimer.</text>
</comment>
<organism evidence="17 18">
    <name type="scientific">Beijerinckia indica subsp. indica (strain ATCC 9039 / DSM 1715 / NCIMB 8712)</name>
    <dbReference type="NCBI Taxonomy" id="395963"/>
    <lineage>
        <taxon>Bacteria</taxon>
        <taxon>Pseudomonadati</taxon>
        <taxon>Pseudomonadota</taxon>
        <taxon>Alphaproteobacteria</taxon>
        <taxon>Hyphomicrobiales</taxon>
        <taxon>Beijerinckiaceae</taxon>
        <taxon>Beijerinckia</taxon>
    </lineage>
</organism>
<sequence length="435" mass="47922">MIEYGQFFDDAILRLKAERRYRVFADLERDAATYPVARWHRAPDRIEDVVIWCSNDYLCMGRHPDVIAAMSEAASRYGVGAGGTRNISGTNHPLVQLEDELASLHDKPAALVFTSGWISNLAAISTIADLLPNCLILSDQLNHNSMIEGIRRSSAKRQIFRHNDLAHLEELLAAADPDQAKLIVFESLYSMNGDIAPIAAIADLADRYNAMTYMDEVHAVGLYGPHGGGIGERDGVMDRIDVIEGTLAKGFGTLGGYIAASKSIIDAVRSYAPSFIFTTALPPAVAAAAHAAVRLLKDGKEWRAQHQRQSMLTKHALSAAGLPVMNNPSHIVPVLVGDAELCKTATDMLLERHNIYIQPINYPTVAKGTERLRITPSPLHTDAHVVHLVEAMVDVWQTLKLPFVAEPKIVAFRREKEKETEEARCTFPEFKKAAE</sequence>
<evidence type="ECO:0000256" key="13">
    <source>
        <dbReference type="ARBA" id="ARBA00047654"/>
    </source>
</evidence>
<dbReference type="InterPro" id="IPR001917">
    <property type="entry name" value="Aminotrans_II_pyridoxalP_BS"/>
</dbReference>
<evidence type="ECO:0000256" key="9">
    <source>
        <dbReference type="ARBA" id="ARBA00023315"/>
    </source>
</evidence>
<evidence type="ECO:0000256" key="14">
    <source>
        <dbReference type="RuleBase" id="RU003693"/>
    </source>
</evidence>
<dbReference type="Pfam" id="PF00155">
    <property type="entry name" value="Aminotran_1_2"/>
    <property type="match status" value="1"/>
</dbReference>
<dbReference type="Gene3D" id="3.90.1150.10">
    <property type="entry name" value="Aspartate Aminotransferase, domain 1"/>
    <property type="match status" value="1"/>
</dbReference>
<dbReference type="InterPro" id="IPR015422">
    <property type="entry name" value="PyrdxlP-dep_Trfase_small"/>
</dbReference>
<reference evidence="18" key="1">
    <citation type="submission" date="2008-03" db="EMBL/GenBank/DDBJ databases">
        <title>Complete sequence of chromosome of Beijerinckia indica subsp. indica ATCC 9039.</title>
        <authorList>
            <consortium name="US DOE Joint Genome Institute"/>
            <person name="Copeland A."/>
            <person name="Lucas S."/>
            <person name="Lapidus A."/>
            <person name="Glavina del Rio T."/>
            <person name="Dalin E."/>
            <person name="Tice H."/>
            <person name="Bruce D."/>
            <person name="Goodwin L."/>
            <person name="Pitluck S."/>
            <person name="LaButti K."/>
            <person name="Schmutz J."/>
            <person name="Larimer F."/>
            <person name="Land M."/>
            <person name="Hauser L."/>
            <person name="Kyrpides N."/>
            <person name="Mikhailova N."/>
            <person name="Dunfield P.F."/>
            <person name="Dedysh S.N."/>
            <person name="Liesack W."/>
            <person name="Saw J.H."/>
            <person name="Alam M."/>
            <person name="Chen Y."/>
            <person name="Murrell J.C."/>
            <person name="Richardson P."/>
        </authorList>
    </citation>
    <scope>NUCLEOTIDE SEQUENCE [LARGE SCALE GENOMIC DNA]</scope>
    <source>
        <strain evidence="18">ATCC 9039 / DSM 1715 / NCIMB 8712</strain>
    </source>
</reference>
<dbReference type="EC" id="2.3.1.37" evidence="5 15"/>
<comment type="cofactor">
    <cofactor evidence="1 14">
        <name>pyridoxal 5'-phosphate</name>
        <dbReference type="ChEBI" id="CHEBI:597326"/>
    </cofactor>
</comment>
<evidence type="ECO:0000256" key="2">
    <source>
        <dbReference type="ARBA" id="ARBA00005029"/>
    </source>
</evidence>
<dbReference type="InterPro" id="IPR010961">
    <property type="entry name" value="4pyrrol_synth_NH2levulA_synth"/>
</dbReference>
<name>B2ID05_BEII9</name>
<evidence type="ECO:0000256" key="3">
    <source>
        <dbReference type="ARBA" id="ARBA00008392"/>
    </source>
</evidence>
<accession>B2ID05</accession>
<dbReference type="GO" id="GO:0003870">
    <property type="term" value="F:5-aminolevulinate synthase activity"/>
    <property type="evidence" value="ECO:0007669"/>
    <property type="project" value="UniProtKB-EC"/>
</dbReference>
<dbReference type="EMBL" id="CP001016">
    <property type="protein sequence ID" value="ACB96770.1"/>
    <property type="molecule type" value="Genomic_DNA"/>
</dbReference>
<keyword evidence="18" id="KW-1185">Reference proteome</keyword>
<keyword evidence="8 15" id="KW-0350">Heme biosynthesis</keyword>
<keyword evidence="7 14" id="KW-0663">Pyridoxal phosphate</keyword>
<dbReference type="STRING" id="395963.Bind_3210"/>
<dbReference type="AlphaFoldDB" id="B2ID05"/>
<dbReference type="CDD" id="cd06454">
    <property type="entry name" value="KBL_like"/>
    <property type="match status" value="1"/>
</dbReference>
<dbReference type="InterPro" id="IPR004839">
    <property type="entry name" value="Aminotransferase_I/II_large"/>
</dbReference>
<reference evidence="17 18" key="2">
    <citation type="journal article" date="2010" name="J. Bacteriol.">
        <title>Complete genome sequence of Beijerinckia indica subsp. indica.</title>
        <authorList>
            <person name="Tamas I."/>
            <person name="Dedysh S.N."/>
            <person name="Liesack W."/>
            <person name="Stott M.B."/>
            <person name="Alam M."/>
            <person name="Murrell J.C."/>
            <person name="Dunfield P.F."/>
        </authorList>
    </citation>
    <scope>NUCLEOTIDE SEQUENCE [LARGE SCALE GENOMIC DNA]</scope>
    <source>
        <strain evidence="18">ATCC 9039 / DSM 1715 / NCIMB 8712</strain>
    </source>
</reference>
<evidence type="ECO:0000256" key="11">
    <source>
        <dbReference type="ARBA" id="ARBA00031945"/>
    </source>
</evidence>